<comment type="caution">
    <text evidence="7">The sequence shown here is derived from an EMBL/GenBank/DDBJ whole genome shotgun (WGS) entry which is preliminary data.</text>
</comment>
<keyword evidence="8" id="KW-1185">Reference proteome</keyword>
<gene>
    <name evidence="7" type="ORF">FCI23_49905</name>
</gene>
<dbReference type="PROSITE" id="PS00893">
    <property type="entry name" value="NUDIX_BOX"/>
    <property type="match status" value="1"/>
</dbReference>
<dbReference type="GO" id="GO:0016787">
    <property type="term" value="F:hydrolase activity"/>
    <property type="evidence" value="ECO:0007669"/>
    <property type="project" value="UniProtKB-KW"/>
</dbReference>
<dbReference type="OrthoDB" id="9764897at2"/>
<dbReference type="SUPFAM" id="SSF55811">
    <property type="entry name" value="Nudix"/>
    <property type="match status" value="1"/>
</dbReference>
<dbReference type="Pfam" id="PF00293">
    <property type="entry name" value="NUDIX"/>
    <property type="match status" value="1"/>
</dbReference>
<feature type="domain" description="Nudix hydrolase" evidence="6">
    <location>
        <begin position="4"/>
        <end position="138"/>
    </location>
</feature>
<evidence type="ECO:0000256" key="5">
    <source>
        <dbReference type="RuleBase" id="RU003476"/>
    </source>
</evidence>
<comment type="cofactor">
    <cofactor evidence="1">
        <name>Mg(2+)</name>
        <dbReference type="ChEBI" id="CHEBI:18420"/>
    </cofactor>
</comment>
<accession>A0A4U0RPH7</accession>
<sequence>MTTPQREAARVIVMDDADRILLLRYDENGGFWATPGGSLDLGEDHDTAARRELREELGVDDVEMGPQLAERSQVHHVGGRPAHQVERYYLARIDPAAVDPARATQPDGIGVRRWWTLDELRATDQTVYPVGLASLITDVLAHGVPQRPVVLAG</sequence>
<dbReference type="AlphaFoldDB" id="A0A4U0RPH7"/>
<evidence type="ECO:0000256" key="1">
    <source>
        <dbReference type="ARBA" id="ARBA00001946"/>
    </source>
</evidence>
<dbReference type="Gene3D" id="3.90.79.10">
    <property type="entry name" value="Nucleoside Triphosphate Pyrophosphohydrolase"/>
    <property type="match status" value="1"/>
</dbReference>
<keyword evidence="3 5" id="KW-0378">Hydrolase</keyword>
<dbReference type="InterPro" id="IPR015797">
    <property type="entry name" value="NUDIX_hydrolase-like_dom_sf"/>
</dbReference>
<evidence type="ECO:0000256" key="4">
    <source>
        <dbReference type="ARBA" id="ARBA00022842"/>
    </source>
</evidence>
<reference evidence="7 8" key="1">
    <citation type="submission" date="2019-04" db="EMBL/GenBank/DDBJ databases">
        <title>Streptomyces oryziradicis sp. nov., a novel actinomycete isolated from rhizosphere soil of rice (Oryza sativa L.).</title>
        <authorList>
            <person name="Li C."/>
        </authorList>
    </citation>
    <scope>NUCLEOTIDE SEQUENCE [LARGE SCALE GENOMIC DNA]</scope>
    <source>
        <strain evidence="7 8">NEAU-C40</strain>
    </source>
</reference>
<dbReference type="EMBL" id="SUMC01000147">
    <property type="protein sequence ID" value="TJZ97132.1"/>
    <property type="molecule type" value="Genomic_DNA"/>
</dbReference>
<dbReference type="InterPro" id="IPR020084">
    <property type="entry name" value="NUDIX_hydrolase_CS"/>
</dbReference>
<evidence type="ECO:0000256" key="2">
    <source>
        <dbReference type="ARBA" id="ARBA00005582"/>
    </source>
</evidence>
<dbReference type="InterPro" id="IPR020476">
    <property type="entry name" value="Nudix_hydrolase"/>
</dbReference>
<name>A0A4U0RPH7_9ACTN</name>
<dbReference type="RefSeq" id="WP_136730614.1">
    <property type="nucleotide sequence ID" value="NZ_SUMC01000147.1"/>
</dbReference>
<evidence type="ECO:0000313" key="8">
    <source>
        <dbReference type="Proteomes" id="UP000305778"/>
    </source>
</evidence>
<keyword evidence="4" id="KW-0460">Magnesium</keyword>
<dbReference type="Proteomes" id="UP000305778">
    <property type="component" value="Unassembled WGS sequence"/>
</dbReference>
<comment type="similarity">
    <text evidence="2 5">Belongs to the Nudix hydrolase family.</text>
</comment>
<dbReference type="PROSITE" id="PS51462">
    <property type="entry name" value="NUDIX"/>
    <property type="match status" value="1"/>
</dbReference>
<protein>
    <submittedName>
        <fullName evidence="7">NUDIX domain-containing protein</fullName>
    </submittedName>
</protein>
<evidence type="ECO:0000259" key="6">
    <source>
        <dbReference type="PROSITE" id="PS51462"/>
    </source>
</evidence>
<dbReference type="PANTHER" id="PTHR43046">
    <property type="entry name" value="GDP-MANNOSE MANNOSYL HYDROLASE"/>
    <property type="match status" value="1"/>
</dbReference>
<dbReference type="CDD" id="cd04685">
    <property type="entry name" value="NUDIX_Hydrolase"/>
    <property type="match status" value="1"/>
</dbReference>
<proteinExistence type="inferred from homology"/>
<evidence type="ECO:0000256" key="3">
    <source>
        <dbReference type="ARBA" id="ARBA00022801"/>
    </source>
</evidence>
<organism evidence="7 8">
    <name type="scientific">Actinacidiphila oryziradicis</name>
    <dbReference type="NCBI Taxonomy" id="2571141"/>
    <lineage>
        <taxon>Bacteria</taxon>
        <taxon>Bacillati</taxon>
        <taxon>Actinomycetota</taxon>
        <taxon>Actinomycetes</taxon>
        <taxon>Kitasatosporales</taxon>
        <taxon>Streptomycetaceae</taxon>
        <taxon>Actinacidiphila</taxon>
    </lineage>
</organism>
<dbReference type="InterPro" id="IPR000086">
    <property type="entry name" value="NUDIX_hydrolase_dom"/>
</dbReference>
<dbReference type="PRINTS" id="PR00502">
    <property type="entry name" value="NUDIXFAMILY"/>
</dbReference>
<dbReference type="PANTHER" id="PTHR43046:SF12">
    <property type="entry name" value="GDP-MANNOSE MANNOSYL HYDROLASE"/>
    <property type="match status" value="1"/>
</dbReference>
<evidence type="ECO:0000313" key="7">
    <source>
        <dbReference type="EMBL" id="TJZ97132.1"/>
    </source>
</evidence>